<evidence type="ECO:0000256" key="1">
    <source>
        <dbReference type="PROSITE-ProRule" id="PRU00182"/>
    </source>
</evidence>
<evidence type="ECO:0000259" key="2">
    <source>
        <dbReference type="Pfam" id="PF01927"/>
    </source>
</evidence>
<keyword evidence="5" id="KW-1185">Reference proteome</keyword>
<dbReference type="InterPro" id="IPR027798">
    <property type="entry name" value="Ub_Mut7C"/>
</dbReference>
<dbReference type="SUPFAM" id="SSF54285">
    <property type="entry name" value="MoaD/ThiS"/>
    <property type="match status" value="1"/>
</dbReference>
<dbReference type="InterPro" id="IPR002782">
    <property type="entry name" value="Mut7-C_RNAse_dom"/>
</dbReference>
<accession>A0ABX1TH72</accession>
<name>A0ABX1TH72_9GAMM</name>
<dbReference type="PROSITE" id="PS50889">
    <property type="entry name" value="S4"/>
    <property type="match status" value="1"/>
</dbReference>
<sequence length="257" mass="30161">MRFYEELNDFLPLARRKVRFIHEFQRRASIKDMIEALGVPHTEIDLILVNGQSVDFSHIVRDGDHISVYPLFEALDIQPLVRVRPHPLRVSRFVLDVHLGKLARYLRLLGFDTLYRNDYEDAELARLASTERRILLTRDRDLLKRAVVTHGYYVRAVEPRRQVEEVVARLDLYRAIQPLQRCARCNGLLAAAPKQRVWERLPPETRRYIETFWECGECGHLYWEGSHMPHIRRFIDGLRARAGNDMPNTDSVAEPNP</sequence>
<protein>
    <submittedName>
        <fullName evidence="4">Twitching motility protein PilT</fullName>
    </submittedName>
</protein>
<dbReference type="InterPro" id="IPR016155">
    <property type="entry name" value="Mopterin_synth/thiamin_S_b"/>
</dbReference>
<comment type="caution">
    <text evidence="4">The sequence shown here is derived from an EMBL/GenBank/DDBJ whole genome shotgun (WGS) entry which is preliminary data.</text>
</comment>
<feature type="domain" description="Ubiquitin Mut7-C" evidence="3">
    <location>
        <begin position="1"/>
        <end position="76"/>
    </location>
</feature>
<organism evidence="4 5">
    <name type="scientific">Candidatus Competibacter phosphatis</name>
    <dbReference type="NCBI Taxonomy" id="221280"/>
    <lineage>
        <taxon>Bacteria</taxon>
        <taxon>Pseudomonadati</taxon>
        <taxon>Pseudomonadota</taxon>
        <taxon>Gammaproteobacteria</taxon>
        <taxon>Candidatus Competibacteraceae</taxon>
        <taxon>Candidatus Competibacter</taxon>
    </lineage>
</organism>
<dbReference type="Pfam" id="PF01927">
    <property type="entry name" value="Mut7-C"/>
    <property type="match status" value="1"/>
</dbReference>
<gene>
    <name evidence="4" type="ORF">E4P82_01755</name>
</gene>
<feature type="domain" description="Mut7-C RNAse" evidence="2">
    <location>
        <begin position="92"/>
        <end position="234"/>
    </location>
</feature>
<keyword evidence="1" id="KW-0694">RNA-binding</keyword>
<dbReference type="Pfam" id="PF14451">
    <property type="entry name" value="Ub-Mut7C"/>
    <property type="match status" value="1"/>
</dbReference>
<dbReference type="RefSeq" id="WP_169247289.1">
    <property type="nucleotide sequence ID" value="NZ_SPMZ01000006.1"/>
</dbReference>
<reference evidence="4 5" key="1">
    <citation type="submission" date="2019-03" db="EMBL/GenBank/DDBJ databases">
        <title>Metabolic reconstructions from genomes of highly enriched 'Candidatus Accumulibacter' and 'Candidatus Competibacter' bioreactor populations.</title>
        <authorList>
            <person name="Annavajhala M.K."/>
            <person name="Welles L."/>
            <person name="Abbas B."/>
            <person name="Sorokin D."/>
            <person name="Park H."/>
            <person name="Van Loosdrecht M."/>
            <person name="Chandran K."/>
        </authorList>
    </citation>
    <scope>NUCLEOTIDE SEQUENCE [LARGE SCALE GENOMIC DNA]</scope>
    <source>
        <strain evidence="4 5">SBR_G</strain>
    </source>
</reference>
<dbReference type="PANTHER" id="PTHR39081">
    <property type="entry name" value="MUT7-C DOMAIN-CONTAINING PROTEIN"/>
    <property type="match status" value="1"/>
</dbReference>
<dbReference type="PANTHER" id="PTHR39081:SF1">
    <property type="entry name" value="MUT7-C RNASE DOMAIN-CONTAINING PROTEIN"/>
    <property type="match status" value="1"/>
</dbReference>
<evidence type="ECO:0000259" key="3">
    <source>
        <dbReference type="Pfam" id="PF14451"/>
    </source>
</evidence>
<dbReference type="EMBL" id="SPMZ01000006">
    <property type="protein sequence ID" value="NMQ18032.1"/>
    <property type="molecule type" value="Genomic_DNA"/>
</dbReference>
<evidence type="ECO:0000313" key="5">
    <source>
        <dbReference type="Proteomes" id="UP000760480"/>
    </source>
</evidence>
<dbReference type="Proteomes" id="UP000760480">
    <property type="component" value="Unassembled WGS sequence"/>
</dbReference>
<evidence type="ECO:0000313" key="4">
    <source>
        <dbReference type="EMBL" id="NMQ18032.1"/>
    </source>
</evidence>
<proteinExistence type="predicted"/>